<feature type="region of interest" description="Disordered" evidence="2">
    <location>
        <begin position="2633"/>
        <end position="2703"/>
    </location>
</feature>
<evidence type="ECO:0000313" key="5">
    <source>
        <dbReference type="Proteomes" id="UP000054324"/>
    </source>
</evidence>
<protein>
    <recommendedName>
        <fullName evidence="3">Protein kinase domain-containing protein</fullName>
    </recommendedName>
</protein>
<dbReference type="InterPro" id="IPR036691">
    <property type="entry name" value="Endo/exonu/phosph_ase_sf"/>
</dbReference>
<dbReference type="STRING" id="6198.A0A074Z8Z3"/>
<dbReference type="SUPFAM" id="SSF56219">
    <property type="entry name" value="DNase I-like"/>
    <property type="match status" value="1"/>
</dbReference>
<evidence type="ECO:0000259" key="3">
    <source>
        <dbReference type="PROSITE" id="PS50011"/>
    </source>
</evidence>
<feature type="compositionally biased region" description="Polar residues" evidence="2">
    <location>
        <begin position="155"/>
        <end position="165"/>
    </location>
</feature>
<dbReference type="GO" id="GO:0004672">
    <property type="term" value="F:protein kinase activity"/>
    <property type="evidence" value="ECO:0007669"/>
    <property type="project" value="InterPro"/>
</dbReference>
<dbReference type="Pfam" id="PF00069">
    <property type="entry name" value="Pkinase"/>
    <property type="match status" value="1"/>
</dbReference>
<dbReference type="InterPro" id="IPR008271">
    <property type="entry name" value="Ser/Thr_kinase_AS"/>
</dbReference>
<feature type="region of interest" description="Disordered" evidence="2">
    <location>
        <begin position="2592"/>
        <end position="2620"/>
    </location>
</feature>
<dbReference type="RefSeq" id="XP_009172654.1">
    <property type="nucleotide sequence ID" value="XM_009174390.1"/>
</dbReference>
<gene>
    <name evidence="4" type="ORF">T265_14606</name>
</gene>
<feature type="region of interest" description="Disordered" evidence="2">
    <location>
        <begin position="1796"/>
        <end position="1819"/>
    </location>
</feature>
<feature type="region of interest" description="Disordered" evidence="2">
    <location>
        <begin position="906"/>
        <end position="926"/>
    </location>
</feature>
<feature type="compositionally biased region" description="Polar residues" evidence="2">
    <location>
        <begin position="110"/>
        <end position="123"/>
    </location>
</feature>
<proteinExistence type="predicted"/>
<dbReference type="EMBL" id="KL596843">
    <property type="protein sequence ID" value="KER23603.1"/>
    <property type="molecule type" value="Genomic_DNA"/>
</dbReference>
<organism evidence="4 5">
    <name type="scientific">Opisthorchis viverrini</name>
    <name type="common">Southeast Asian liver fluke</name>
    <dbReference type="NCBI Taxonomy" id="6198"/>
    <lineage>
        <taxon>Eukaryota</taxon>
        <taxon>Metazoa</taxon>
        <taxon>Spiralia</taxon>
        <taxon>Lophotrochozoa</taxon>
        <taxon>Platyhelminthes</taxon>
        <taxon>Trematoda</taxon>
        <taxon>Digenea</taxon>
        <taxon>Opisthorchiida</taxon>
        <taxon>Opisthorchiata</taxon>
        <taxon>Opisthorchiidae</taxon>
        <taxon>Opisthorchis</taxon>
    </lineage>
</organism>
<dbReference type="CTD" id="20328772"/>
<feature type="compositionally biased region" description="Low complexity" evidence="2">
    <location>
        <begin position="1093"/>
        <end position="1113"/>
    </location>
</feature>
<evidence type="ECO:0000256" key="2">
    <source>
        <dbReference type="SAM" id="MobiDB-lite"/>
    </source>
</evidence>
<dbReference type="PANTHER" id="PTHR13902">
    <property type="entry name" value="SERINE/THREONINE-PROTEIN KINASE WNK WITH NO LYSINE -RELATED"/>
    <property type="match status" value="1"/>
</dbReference>
<feature type="domain" description="Protein kinase" evidence="3">
    <location>
        <begin position="201"/>
        <end position="526"/>
    </location>
</feature>
<feature type="region of interest" description="Disordered" evidence="2">
    <location>
        <begin position="2296"/>
        <end position="2326"/>
    </location>
</feature>
<dbReference type="PROSITE" id="PS50011">
    <property type="entry name" value="PROTEIN_KINASE_DOM"/>
    <property type="match status" value="1"/>
</dbReference>
<reference evidence="4 5" key="1">
    <citation type="submission" date="2013-11" db="EMBL/GenBank/DDBJ databases">
        <title>Opisthorchis viverrini - life in the bile duct.</title>
        <authorList>
            <person name="Young N.D."/>
            <person name="Nagarajan N."/>
            <person name="Lin S.J."/>
            <person name="Korhonen P.K."/>
            <person name="Jex A.R."/>
            <person name="Hall R.S."/>
            <person name="Safavi-Hemami H."/>
            <person name="Kaewkong W."/>
            <person name="Bertrand D."/>
            <person name="Gao S."/>
            <person name="Seet Q."/>
            <person name="Wongkham S."/>
            <person name="Teh B.T."/>
            <person name="Wongkham C."/>
            <person name="Intapan P.M."/>
            <person name="Maleewong W."/>
            <person name="Yang X."/>
            <person name="Hu M."/>
            <person name="Wang Z."/>
            <person name="Hofmann A."/>
            <person name="Sternberg P.W."/>
            <person name="Tan P."/>
            <person name="Wang J."/>
            <person name="Gasser R.B."/>
        </authorList>
    </citation>
    <scope>NUCLEOTIDE SEQUENCE [LARGE SCALE GENOMIC DNA]</scope>
</reference>
<evidence type="ECO:0000256" key="1">
    <source>
        <dbReference type="SAM" id="Coils"/>
    </source>
</evidence>
<keyword evidence="1" id="KW-0175">Coiled coil</keyword>
<keyword evidence="5" id="KW-1185">Reference proteome</keyword>
<dbReference type="GO" id="GO:0005524">
    <property type="term" value="F:ATP binding"/>
    <property type="evidence" value="ECO:0007669"/>
    <property type="project" value="InterPro"/>
</dbReference>
<feature type="coiled-coil region" evidence="1">
    <location>
        <begin position="227"/>
        <end position="266"/>
    </location>
</feature>
<feature type="compositionally biased region" description="Low complexity" evidence="2">
    <location>
        <begin position="906"/>
        <end position="921"/>
    </location>
</feature>
<dbReference type="Gene3D" id="1.10.510.10">
    <property type="entry name" value="Transferase(Phosphotransferase) domain 1"/>
    <property type="match status" value="1"/>
</dbReference>
<dbReference type="SMART" id="SM00220">
    <property type="entry name" value="S_TKc"/>
    <property type="match status" value="1"/>
</dbReference>
<dbReference type="InterPro" id="IPR000719">
    <property type="entry name" value="Prot_kinase_dom"/>
</dbReference>
<dbReference type="OrthoDB" id="346907at2759"/>
<dbReference type="InterPro" id="IPR011009">
    <property type="entry name" value="Kinase-like_dom_sf"/>
</dbReference>
<dbReference type="KEGG" id="ovi:T265_14606"/>
<feature type="region of interest" description="Disordered" evidence="2">
    <location>
        <begin position="183"/>
        <end position="207"/>
    </location>
</feature>
<evidence type="ECO:0000313" key="4">
    <source>
        <dbReference type="EMBL" id="KER23603.1"/>
    </source>
</evidence>
<sequence>GRVYQTTVCAVLWCGCSIKLNASRHKKRCLFVVSAYAPTDCSSDAEKDTFYRELSRLIRQAKSTDIVILAGDLNAQLQPVYDQYAVPTADNDDDDDDDVWLWGLACSSNRTETSSGLRSQKSSNPKEESKPNSSTATSLDPVPNCDTAETAALNGDQSNKPSIQQDSLNKIITKKVKIVDPGPAHEVESDDEDSLSQAGSLDRTGSAGIGEAAPMLASGQPTDLQTIAAAAERKKTKEERKKEREKKKEEEMLKKYQAEQEAKQRVSAKSKCGRWIKHNLKREHVDTKEKRQQMFKETEIMLKMNHPHIVRCFDVFREWIDMEDPNNQIEEKGVVIIQELMGEGTLKSVIRKNFLEGQCILKFPLITRWWHQILDALRYMHHKIQPPILHRDLKADNCFLYGASDEEYLNVKVGDFGLATHVNNSGRKTMLGTLGFMAPEIFDEKYDEKVDIYAFGMLMLEVMTNRTPYDECETVMQVAAKTMSGQGPDIMDKVLNPSLREVISACIQPLTCFRPSAEELYFHPLFQRYQEGDDSWPKTLPVEVEPNYDNATDRAEVLDRFVRSLDVAETRNPNFNLRLRFRDKKMLQELGLDDGESLEFDLDIYKAEDQDIPDLIHNLPKTLPVEVEPNYDNATDRAEVLDRFVRSLDVAETRNPNFNLRLRFRDKKMLQELGLDDGESLEFDLDIYKAEDQDIPDLIHNLRLGYEDKLWRVFENPKQPDKKIVSSHLDKLFNSIRLQMQFLVKVLLGKRWKAILDSLVDEPRVSRKKDGQSTLDEDDDSDTDGRETSSFTIIGKYKGKWSRAKRLLDREIQAYRNATAGHPVTSNPANVGPKVAPVPTSTSNMPTSLQPDAVVSGGTLTPNVHPPVHPSTTPVPTSNVQTSVPEAVEPSPVQSNVATIGKFSISTPPSASGAPPAVSQSTIQPQTVQLPSETIQTPPLAEHIGLQPYPSNEANLYQNTAQGSVSTAVQNPNPESGLIPVRLHPDQNVTQLPVMQTPLSANPISGHPTSGNQIPPMTAPQPQTSHLPNLLPTSTKTDSESVAAVDLDSVTRSALLLQQVLQGISVPPLKPFSEGSAAQTGPNSPAYSSSVAQPSQFPNQLQQQQSMTAPQTQQPVLTDGATAPVAISPATAGSGSIPSHYISPEALIQSLTAGLLGPTTPEMQQLQQPVVQSSSTQGMSSSISAGQIATGAPAIPMTDQQALLAASMRGQPPVLGGSDVASQPDLDAAVKVESVRHDAGQPSVLLNQLTEALLGVATGTAGTPTSAFGLQPTQQQALLQTLINQQAGQQQQLAQLGSAASTKQPSLQNTSVFETGTKLQHPVRQSSYLSVDHHSYPCAKSGRLSQLPVNETAWYGSDGCLVLASKRRAMNKFRRQCDTAATQQAVGSSAGPRNGTVPAQDPCICRTTTHKLHSPMSPLVRLKASMRRHSSLDPSMSMGHRRDSIPQVALNSMTSILSPLLTNLFPKPSRKPSVPDQSDRKLRKKSKPKPRFILRMTKIEKDSEGSEPGSFRPTFYLEMPDLSNPNSEVWKFSFRCNLSDTPDDIKLFKGSGYTATNEEVERAAKEAVVQMLESLRADVSSVKLNQDYVFYPRSHSSTNPSFPPVPLSEPSSIASSHVAAGLPVTAKSSQTSLSIPSLTSRSVASQQLGTVPQATAIVASSPNPPIPGASLVYDTSAAMANLEEVPPIENTSHFNGLLVQNPLDSTSYARSHPFLSTNFLAGLASSETGRDDDDELGEISRPLSPAEISIPQQLQQFASRQILAPNFDSSIPSTLPLGSAATSYFSASSCGSTGPASVPSAAKHGASFPGTASASLDPSEGVASRQPILPFGASYLSELLSLAAKHIAQLSSSASGTQTSLEEVTPLIPMVSSPSSAYVPPTEVLADVVTADPVEHVRRELPFDANAFLLSHLNRVSALGQSQVTTTTANTGPAVTETPEQDSFVTLTCTIPASLEAVMREIIHRLCSAPLRSYLLFPSRVTASEEAAQQTVLRLLEIPQNHVFLGVPTSDDQATPFSLTTFKTSGESAFIVLEGTHGDGRTVSVPRIYQTPVNSAVVLTPNGTVHCLNQASSIIPSLSSELPQRSSPQYSPTADTSDITQLGHASTAAVQPRELLPNVNADTFTLDDVLNLLLALRNSSQQHQRSATTSPTTETYSGVNPVAGIEGQHIPSTTSRRSSATGSVHVTPHANLGKSFASTPQFSQLQQLSLGRQQRIIPIPQHHQLSQTVSTSKPPYLEQAGIQSSQLSSGRVSSIPGTVQDVPAGAIFGTQIAGLSKDGAVAASYLTQPFTQANLMSQQSSVTSQPRWTTHERVSATAPPPSGLTSATVVSHTLHSQQPASSSTEITAAGLQQALQLLSALNVTGSPEQANQDSTATESSVSRVHCKCQNVLCIVPNPAQLPPTPPRPARLAPLTSSPATVINAPIVDTSGFSHLTSSGLQGMATASPQASIQQGLSYSSGQQIRPSHLLTHAEGGHSQQVSVSQQNVQQKLPDLANLLRLIQSQPDPNAVKELLATLPIETQIHLLSALQPHTTRVTGLSGAPVQHPVQTHQPSLASSFAPQPAASNPTSCLAVGLSSINPPAIMTAASVQPPRDTTAVPSVGDALQSSSAHHPVPAAPTTVANKFTVVPVKSENDEPAPPIQPVAPTTSQPSAAGPQWNQAPPRPPRQRAGQTAPPPPPPATPNSQLEIDPTGFSPLVTPVGPPASVTSQIASTPGLVTVLPTTSGLGVPVKQIPQNYKPDDSRMVVPSMASNVPAKNLPSVSSRTAATAHAPLGSAIPVANTGTAAIQQIPASFVHVSQPPLVPTASTVNPTVSSNTSTGHGP</sequence>
<feature type="region of interest" description="Disordered" evidence="2">
    <location>
        <begin position="766"/>
        <end position="788"/>
    </location>
</feature>
<feature type="compositionally biased region" description="Basic residues" evidence="2">
    <location>
        <begin position="1481"/>
        <end position="1492"/>
    </location>
</feature>
<name>A0A074Z8Z3_OPIVI</name>
<feature type="region of interest" description="Disordered" evidence="2">
    <location>
        <begin position="2806"/>
        <end position="2826"/>
    </location>
</feature>
<feature type="compositionally biased region" description="Polar residues" evidence="2">
    <location>
        <begin position="2140"/>
        <end position="2158"/>
    </location>
</feature>
<feature type="region of interest" description="Disordered" evidence="2">
    <location>
        <begin position="1165"/>
        <end position="1184"/>
    </location>
</feature>
<feature type="region of interest" description="Disordered" evidence="2">
    <location>
        <begin position="1462"/>
        <end position="1492"/>
    </location>
</feature>
<feature type="compositionally biased region" description="Polar residues" evidence="2">
    <location>
        <begin position="2296"/>
        <end position="2308"/>
    </location>
</feature>
<accession>A0A074Z8Z3</accession>
<dbReference type="Proteomes" id="UP000054324">
    <property type="component" value="Unassembled WGS sequence"/>
</dbReference>
<feature type="non-terminal residue" evidence="4">
    <location>
        <position position="1"/>
    </location>
</feature>
<feature type="compositionally biased region" description="Polar residues" evidence="2">
    <location>
        <begin position="1076"/>
        <end position="1092"/>
    </location>
</feature>
<feature type="region of interest" description="Disordered" evidence="2">
    <location>
        <begin position="2140"/>
        <end position="2192"/>
    </location>
</feature>
<feature type="compositionally biased region" description="Low complexity" evidence="2">
    <location>
        <begin position="2807"/>
        <end position="2826"/>
    </location>
</feature>
<feature type="region of interest" description="Disordered" evidence="2">
    <location>
        <begin position="1073"/>
        <end position="1113"/>
    </location>
</feature>
<dbReference type="SUPFAM" id="SSF56112">
    <property type="entry name" value="Protein kinase-like (PK-like)"/>
    <property type="match status" value="1"/>
</dbReference>
<dbReference type="GeneID" id="20328772"/>
<dbReference type="PROSITE" id="PS00108">
    <property type="entry name" value="PROTEIN_KINASE_ST"/>
    <property type="match status" value="1"/>
</dbReference>
<feature type="region of interest" description="Disordered" evidence="2">
    <location>
        <begin position="110"/>
        <end position="165"/>
    </location>
</feature>
<dbReference type="InterPro" id="IPR050588">
    <property type="entry name" value="WNK_Ser-Thr_kinase"/>
</dbReference>
<dbReference type="Gene3D" id="3.60.10.10">
    <property type="entry name" value="Endonuclease/exonuclease/phosphatase"/>
    <property type="match status" value="1"/>
</dbReference>